<keyword evidence="2" id="KW-1185">Reference proteome</keyword>
<dbReference type="Proteomes" id="UP000646152">
    <property type="component" value="Unassembled WGS sequence"/>
</dbReference>
<evidence type="ECO:0000313" key="1">
    <source>
        <dbReference type="EMBL" id="GGB48810.1"/>
    </source>
</evidence>
<dbReference type="EMBL" id="BMKE01000019">
    <property type="protein sequence ID" value="GGB48810.1"/>
    <property type="molecule type" value="Genomic_DNA"/>
</dbReference>
<comment type="caution">
    <text evidence="1">The sequence shown here is derived from an EMBL/GenBank/DDBJ whole genome shotgun (WGS) entry which is preliminary data.</text>
</comment>
<proteinExistence type="predicted"/>
<accession>A0ABQ1IT39</accession>
<gene>
    <name evidence="1" type="ORF">GCM10011502_22590</name>
</gene>
<organism evidence="1 2">
    <name type="scientific">Oceanisphaera marina</name>
    <dbReference type="NCBI Taxonomy" id="2017550"/>
    <lineage>
        <taxon>Bacteria</taxon>
        <taxon>Pseudomonadati</taxon>
        <taxon>Pseudomonadota</taxon>
        <taxon>Gammaproteobacteria</taxon>
        <taxon>Aeromonadales</taxon>
        <taxon>Aeromonadaceae</taxon>
        <taxon>Oceanisphaera</taxon>
    </lineage>
</organism>
<evidence type="ECO:0000313" key="2">
    <source>
        <dbReference type="Proteomes" id="UP000646152"/>
    </source>
</evidence>
<name>A0ABQ1IT39_9GAMM</name>
<reference evidence="2" key="1">
    <citation type="journal article" date="2019" name="Int. J. Syst. Evol. Microbiol.">
        <title>The Global Catalogue of Microorganisms (GCM) 10K type strain sequencing project: providing services to taxonomists for standard genome sequencing and annotation.</title>
        <authorList>
            <consortium name="The Broad Institute Genomics Platform"/>
            <consortium name="The Broad Institute Genome Sequencing Center for Infectious Disease"/>
            <person name="Wu L."/>
            <person name="Ma J."/>
        </authorList>
    </citation>
    <scope>NUCLEOTIDE SEQUENCE [LARGE SCALE GENOMIC DNA]</scope>
    <source>
        <strain evidence="2">CGMCC 1.15923</strain>
    </source>
</reference>
<sequence>MMITELVDQDDFRIQLYAWGLEEAKQLSLVECTNRLGEALAGPDQALWQARLASLLVRKELLHPEVQTVLNDCTK</sequence>
<protein>
    <submittedName>
        <fullName evidence="1">Uncharacterized protein</fullName>
    </submittedName>
</protein>